<accession>A0A8H3H6T6</accession>
<dbReference type="OrthoDB" id="3229088at2759"/>
<evidence type="ECO:0000256" key="2">
    <source>
        <dbReference type="SAM" id="Phobius"/>
    </source>
</evidence>
<feature type="compositionally biased region" description="Polar residues" evidence="1">
    <location>
        <begin position="1"/>
        <end position="16"/>
    </location>
</feature>
<proteinExistence type="predicted"/>
<keyword evidence="2" id="KW-1133">Transmembrane helix</keyword>
<comment type="caution">
    <text evidence="3">The sequence shown here is derived from an EMBL/GenBank/DDBJ whole genome shotgun (WGS) entry which is preliminary data.</text>
</comment>
<dbReference type="InterPro" id="IPR011333">
    <property type="entry name" value="SKP1/BTB/POZ_sf"/>
</dbReference>
<dbReference type="EMBL" id="CAJMXA010003536">
    <property type="protein sequence ID" value="CAE6501533.1"/>
    <property type="molecule type" value="Genomic_DNA"/>
</dbReference>
<gene>
    <name evidence="3" type="ORF">RDB_LOCUS113209</name>
</gene>
<protein>
    <recommendedName>
        <fullName evidence="5">BTB domain-containing protein</fullName>
    </recommendedName>
</protein>
<evidence type="ECO:0000256" key="1">
    <source>
        <dbReference type="SAM" id="MobiDB-lite"/>
    </source>
</evidence>
<dbReference type="AlphaFoldDB" id="A0A8H3H6T6"/>
<sequence length="308" mass="34076">MPKRSTNGNASQQAGTAGSRKRAKKDEPGDNSNTPSSAPATVQKNTIPGVRDSNYYFEDGSVTVCVRHILSKVVHGSLLKAHSEDFCQKFDLCPQPGGFPAGGTCDEDAITIPEVQPSQFRHLMKIIYCLLALTPTAPNDKKVITSNFDSYLDIAILSRQFGMEKLEQWVKQELANLVHDSGKDLAEGFNISAIELHSRKQDDLKPKWDGEGIAPATHYYGFRLIEVIWYAKLVSDKSLLYGILSVAQYCCAHIRTVKFPISFLAITDLRKVAPSLYGFLFLLILGCGNSAWMGEEFTQTDRLAFFSA</sequence>
<evidence type="ECO:0000313" key="3">
    <source>
        <dbReference type="EMBL" id="CAE6501533.1"/>
    </source>
</evidence>
<dbReference type="Gene3D" id="3.30.710.10">
    <property type="entry name" value="Potassium Channel Kv1.1, Chain A"/>
    <property type="match status" value="1"/>
</dbReference>
<keyword evidence="2" id="KW-0812">Transmembrane</keyword>
<feature type="compositionally biased region" description="Polar residues" evidence="1">
    <location>
        <begin position="30"/>
        <end position="46"/>
    </location>
</feature>
<feature type="region of interest" description="Disordered" evidence="1">
    <location>
        <begin position="1"/>
        <end position="46"/>
    </location>
</feature>
<dbReference type="Proteomes" id="UP000663853">
    <property type="component" value="Unassembled WGS sequence"/>
</dbReference>
<keyword evidence="2" id="KW-0472">Membrane</keyword>
<name>A0A8H3H6T6_9AGAM</name>
<reference evidence="3" key="1">
    <citation type="submission" date="2021-01" db="EMBL/GenBank/DDBJ databases">
        <authorList>
            <person name="Kaushik A."/>
        </authorList>
    </citation>
    <scope>NUCLEOTIDE SEQUENCE</scope>
    <source>
        <strain evidence="3">AG6-10EEA</strain>
    </source>
</reference>
<feature type="transmembrane region" description="Helical" evidence="2">
    <location>
        <begin position="276"/>
        <end position="293"/>
    </location>
</feature>
<evidence type="ECO:0008006" key="5">
    <source>
        <dbReference type="Google" id="ProtNLM"/>
    </source>
</evidence>
<evidence type="ECO:0000313" key="4">
    <source>
        <dbReference type="Proteomes" id="UP000663853"/>
    </source>
</evidence>
<organism evidence="3 4">
    <name type="scientific">Rhizoctonia solani</name>
    <dbReference type="NCBI Taxonomy" id="456999"/>
    <lineage>
        <taxon>Eukaryota</taxon>
        <taxon>Fungi</taxon>
        <taxon>Dikarya</taxon>
        <taxon>Basidiomycota</taxon>
        <taxon>Agaricomycotina</taxon>
        <taxon>Agaricomycetes</taxon>
        <taxon>Cantharellales</taxon>
        <taxon>Ceratobasidiaceae</taxon>
        <taxon>Rhizoctonia</taxon>
    </lineage>
</organism>